<evidence type="ECO:0000256" key="1">
    <source>
        <dbReference type="SAM" id="MobiDB-lite"/>
    </source>
</evidence>
<feature type="compositionally biased region" description="Basic residues" evidence="1">
    <location>
        <begin position="33"/>
        <end position="46"/>
    </location>
</feature>
<keyword evidence="2" id="KW-0812">Transmembrane</keyword>
<feature type="compositionally biased region" description="Low complexity" evidence="1">
    <location>
        <begin position="47"/>
        <end position="64"/>
    </location>
</feature>
<keyword evidence="2" id="KW-0472">Membrane</keyword>
<protein>
    <submittedName>
        <fullName evidence="3">Uncharacterized protein</fullName>
    </submittedName>
</protein>
<dbReference type="Proteomes" id="UP000479710">
    <property type="component" value="Unassembled WGS sequence"/>
</dbReference>
<feature type="transmembrane region" description="Helical" evidence="2">
    <location>
        <begin position="72"/>
        <end position="93"/>
    </location>
</feature>
<dbReference type="AlphaFoldDB" id="A0A6G1EEY2"/>
<reference evidence="3 4" key="1">
    <citation type="submission" date="2019-11" db="EMBL/GenBank/DDBJ databases">
        <title>Whole genome sequence of Oryza granulata.</title>
        <authorList>
            <person name="Li W."/>
        </authorList>
    </citation>
    <scope>NUCLEOTIDE SEQUENCE [LARGE SCALE GENOMIC DNA]</scope>
    <source>
        <strain evidence="4">cv. Menghai</strain>
        <tissue evidence="3">Leaf</tissue>
    </source>
</reference>
<accession>A0A6G1EEY2</accession>
<organism evidence="3 4">
    <name type="scientific">Oryza meyeriana var. granulata</name>
    <dbReference type="NCBI Taxonomy" id="110450"/>
    <lineage>
        <taxon>Eukaryota</taxon>
        <taxon>Viridiplantae</taxon>
        <taxon>Streptophyta</taxon>
        <taxon>Embryophyta</taxon>
        <taxon>Tracheophyta</taxon>
        <taxon>Spermatophyta</taxon>
        <taxon>Magnoliopsida</taxon>
        <taxon>Liliopsida</taxon>
        <taxon>Poales</taxon>
        <taxon>Poaceae</taxon>
        <taxon>BOP clade</taxon>
        <taxon>Oryzoideae</taxon>
        <taxon>Oryzeae</taxon>
        <taxon>Oryzinae</taxon>
        <taxon>Oryza</taxon>
        <taxon>Oryza meyeriana</taxon>
    </lineage>
</organism>
<sequence>MAWLTGILVPASSSLQQPLPSTSITPPSDAMHYQRKSSTRPRRRRPATVMPSSPAAPSVPVHSSVAPSGEAVVSWAAAAAVAMVVVVQAMSAVRTRAASTAAAAVVLRRLTSDSLSSLW</sequence>
<name>A0A6G1EEY2_9ORYZ</name>
<evidence type="ECO:0000256" key="2">
    <source>
        <dbReference type="SAM" id="Phobius"/>
    </source>
</evidence>
<evidence type="ECO:0000313" key="3">
    <source>
        <dbReference type="EMBL" id="KAF0923348.1"/>
    </source>
</evidence>
<keyword evidence="4" id="KW-1185">Reference proteome</keyword>
<dbReference type="EMBL" id="SPHZ02000003">
    <property type="protein sequence ID" value="KAF0923348.1"/>
    <property type="molecule type" value="Genomic_DNA"/>
</dbReference>
<keyword evidence="2" id="KW-1133">Transmembrane helix</keyword>
<comment type="caution">
    <text evidence="3">The sequence shown here is derived from an EMBL/GenBank/DDBJ whole genome shotgun (WGS) entry which is preliminary data.</text>
</comment>
<proteinExistence type="predicted"/>
<evidence type="ECO:0000313" key="4">
    <source>
        <dbReference type="Proteomes" id="UP000479710"/>
    </source>
</evidence>
<gene>
    <name evidence="3" type="ORF">E2562_006259</name>
</gene>
<feature type="region of interest" description="Disordered" evidence="1">
    <location>
        <begin position="14"/>
        <end position="64"/>
    </location>
</feature>